<organism evidence="1 2">
    <name type="scientific">Pedobacter steynii</name>
    <dbReference type="NCBI Taxonomy" id="430522"/>
    <lineage>
        <taxon>Bacteria</taxon>
        <taxon>Pseudomonadati</taxon>
        <taxon>Bacteroidota</taxon>
        <taxon>Sphingobacteriia</taxon>
        <taxon>Sphingobacteriales</taxon>
        <taxon>Sphingobacteriaceae</taxon>
        <taxon>Pedobacter</taxon>
    </lineage>
</organism>
<sequence>MERFTNNLYTRMQNQLQDIAQSTGDMLHLAEQSYYAVFEHLKELNTFAKEYDFKNEEEEVKFFKEIKPSFLKEAIFFDALFGVESTKPPSSPEVQKNYYREHIDRFCRYFEQNQELYLYYRLDHSHLDPAMFVRKPDRNVMMPAYSLEIDPSHSNVYSFKFGKIQALEDMVSYIKGSITALDNGGALQTVSDERLTFTGTKAQFHEVMQALEAAGVFNNGKASTRLIYDVTQNAWNIRVSNYYGYFQTIRIRKKNRTPFMDLAKEMLIRKMDDQDEHPRFH</sequence>
<accession>A0A1D7QN16</accession>
<keyword evidence="2" id="KW-1185">Reference proteome</keyword>
<dbReference type="Proteomes" id="UP000094313">
    <property type="component" value="Chromosome"/>
</dbReference>
<gene>
    <name evidence="1" type="ORF">BFS30_24590</name>
</gene>
<dbReference type="Pfam" id="PF09357">
    <property type="entry name" value="RteC"/>
    <property type="match status" value="1"/>
</dbReference>
<dbReference type="KEGG" id="psty:BFS30_24590"/>
<reference evidence="1 2" key="1">
    <citation type="submission" date="2016-08" db="EMBL/GenBank/DDBJ databases">
        <authorList>
            <person name="Seilhamer J.J."/>
        </authorList>
    </citation>
    <scope>NUCLEOTIDE SEQUENCE [LARGE SCALE GENOMIC DNA]</scope>
    <source>
        <strain evidence="1 2">DX4</strain>
    </source>
</reference>
<protein>
    <recommendedName>
        <fullName evidence="3">RteC protein</fullName>
    </recommendedName>
</protein>
<dbReference type="OrthoDB" id="790983at2"/>
<dbReference type="EMBL" id="CP017141">
    <property type="protein sequence ID" value="AOM80060.1"/>
    <property type="molecule type" value="Genomic_DNA"/>
</dbReference>
<dbReference type="RefSeq" id="WP_069381722.1">
    <property type="nucleotide sequence ID" value="NZ_CP017141.1"/>
</dbReference>
<dbReference type="InterPro" id="IPR018534">
    <property type="entry name" value="Tet_reg_excision_RteC"/>
</dbReference>
<proteinExistence type="predicted"/>
<evidence type="ECO:0008006" key="3">
    <source>
        <dbReference type="Google" id="ProtNLM"/>
    </source>
</evidence>
<evidence type="ECO:0000313" key="1">
    <source>
        <dbReference type="EMBL" id="AOM80060.1"/>
    </source>
</evidence>
<dbReference type="AlphaFoldDB" id="A0A1D7QN16"/>
<evidence type="ECO:0000313" key="2">
    <source>
        <dbReference type="Proteomes" id="UP000094313"/>
    </source>
</evidence>
<name>A0A1D7QN16_9SPHI</name>